<gene>
    <name evidence="3" type="ORF">K444DRAFT_267840</name>
</gene>
<dbReference type="OrthoDB" id="3946750at2759"/>
<feature type="region of interest" description="Disordered" evidence="2">
    <location>
        <begin position="792"/>
        <end position="818"/>
    </location>
</feature>
<dbReference type="STRING" id="1095630.A0A2J6SI11"/>
<feature type="region of interest" description="Disordered" evidence="2">
    <location>
        <begin position="712"/>
        <end position="734"/>
    </location>
</feature>
<feature type="compositionally biased region" description="Polar residues" evidence="2">
    <location>
        <begin position="712"/>
        <end position="722"/>
    </location>
</feature>
<evidence type="ECO:0000313" key="3">
    <source>
        <dbReference type="EMBL" id="PMD50406.1"/>
    </source>
</evidence>
<dbReference type="InParanoid" id="A0A2J6SI11"/>
<sequence length="1085" mass="121074">MTTAALHSPRRVSATLLRQAGSLPRRCRPQQQTRAFRLGLWSSYLDQNFQKEVRRRHRVVKHKYIEALNRRLSWDRHFPANPKHLGLKGFMCSAWRGQDSRPGGRRVDVDELFDSKERTQKATGKGIEDVEQSAVERLFRNQDAVYDYIRTRSSRLWTWNDPTSAENPTVVGATYTSPSSVYDLEAFRKRFQSKQDSNTSSEPEYEIDPITNRKVFKNKSNDSAEPGRKPIEIPVKTFKGYRSQFKDKPSPSSSKSVPENTQEGKDNKFPPSELFNNNSTSSKVYEPAIYDPAHGFEEYDRKVDYKSGQFYDPASIKTSHPDPVQEGLRDYDDKISSKGAESTKSAAPGPEISGNIDPVQEGLREYDSKVDYGSGRFYKCSEKDIDYSDPDQSGLKEYDEKISGGETISSSLDATVSKPVGKDGWKEYDNQVDYKSGQFYEPSGTTIDYSDPIQRGLKDYDGKISRQGLQNGSSIEPSKPLDPVAEAFREYDEEFPARQTSKKLDEGISQLDPVEEAFHGYDPVHEELKKYESEVSSERTGKATSDPARDSLKDYDARTNYGPKGALGIPLKRGGFIWRVRGAVDRLYNDVKDDLELLRASDVRAASGIVKKPKNETDSDKLAMRKQLESDFNDRQGNTLSSADEVAAAEKVKQSRKLVEDLRIEHSELQNHAAHARSRINAKLAEVEAEWPSPKKMTGNFVRDFPEEFETSWTVDQSNPGSLTPKKKSNNSNFEQEIENNVQRDEVAYVSRMAPNETSLNSSGAVKIEPSLDRTNVCQVDKGTSKLDIHEANVIGAPESSSREEQQHDKKTKKESDRKLIQEVRKIYEDTYGTIDSRHQQTGVSNGTEEAIAIEPTAETAEPTLYKILAYDPTMQSISTAETTSIVPDSSGALTPAEVLLRLSNPAKFFPHFQPLQSEGYDIVSGSGDVLVFRKVRSGAPVNTMIDRTGRGWTVPLRGSSFEPKPVASERAQSYKATNPIDGMQSSPVAATGNFASPTGFVNHDLPGVSDPPFKSNIDVRREEPVFSGKRNWEDESEGSRRKEGGKFKKVLIGGAWVAAASYAVGVVAEFFKTGGADGKGPEGF</sequence>
<feature type="region of interest" description="Disordered" evidence="2">
    <location>
        <begin position="192"/>
        <end position="286"/>
    </location>
</feature>
<feature type="compositionally biased region" description="Polar residues" evidence="2">
    <location>
        <begin position="274"/>
        <end position="283"/>
    </location>
</feature>
<keyword evidence="4" id="KW-1185">Reference proteome</keyword>
<protein>
    <submittedName>
        <fullName evidence="3">Uncharacterized protein</fullName>
    </submittedName>
</protein>
<name>A0A2J6SI11_9HELO</name>
<feature type="region of interest" description="Disordered" evidence="2">
    <location>
        <begin position="311"/>
        <end position="364"/>
    </location>
</feature>
<feature type="region of interest" description="Disordered" evidence="2">
    <location>
        <begin position="530"/>
        <end position="556"/>
    </location>
</feature>
<keyword evidence="1" id="KW-0175">Coiled coil</keyword>
<dbReference type="EMBL" id="KZ613913">
    <property type="protein sequence ID" value="PMD50406.1"/>
    <property type="molecule type" value="Genomic_DNA"/>
</dbReference>
<dbReference type="RefSeq" id="XP_024727310.1">
    <property type="nucleotide sequence ID" value="XM_024871456.1"/>
</dbReference>
<dbReference type="GeneID" id="36579538"/>
<dbReference type="Proteomes" id="UP000235371">
    <property type="component" value="Unassembled WGS sequence"/>
</dbReference>
<feature type="coiled-coil region" evidence="1">
    <location>
        <begin position="652"/>
        <end position="679"/>
    </location>
</feature>
<evidence type="ECO:0000313" key="4">
    <source>
        <dbReference type="Proteomes" id="UP000235371"/>
    </source>
</evidence>
<proteinExistence type="predicted"/>
<feature type="compositionally biased region" description="Basic and acidic residues" evidence="2">
    <location>
        <begin position="219"/>
        <end position="231"/>
    </location>
</feature>
<organism evidence="3 4">
    <name type="scientific">Hyaloscypha bicolor E</name>
    <dbReference type="NCBI Taxonomy" id="1095630"/>
    <lineage>
        <taxon>Eukaryota</taxon>
        <taxon>Fungi</taxon>
        <taxon>Dikarya</taxon>
        <taxon>Ascomycota</taxon>
        <taxon>Pezizomycotina</taxon>
        <taxon>Leotiomycetes</taxon>
        <taxon>Helotiales</taxon>
        <taxon>Hyaloscyphaceae</taxon>
        <taxon>Hyaloscypha</taxon>
        <taxon>Hyaloscypha bicolor</taxon>
    </lineage>
</organism>
<feature type="compositionally biased region" description="Basic and acidic residues" evidence="2">
    <location>
        <begin position="327"/>
        <end position="336"/>
    </location>
</feature>
<evidence type="ECO:0000256" key="1">
    <source>
        <dbReference type="SAM" id="Coils"/>
    </source>
</evidence>
<reference evidence="3 4" key="1">
    <citation type="submission" date="2016-04" db="EMBL/GenBank/DDBJ databases">
        <title>A degradative enzymes factory behind the ericoid mycorrhizal symbiosis.</title>
        <authorList>
            <consortium name="DOE Joint Genome Institute"/>
            <person name="Martino E."/>
            <person name="Morin E."/>
            <person name="Grelet G."/>
            <person name="Kuo A."/>
            <person name="Kohler A."/>
            <person name="Daghino S."/>
            <person name="Barry K."/>
            <person name="Choi C."/>
            <person name="Cichocki N."/>
            <person name="Clum A."/>
            <person name="Copeland A."/>
            <person name="Hainaut M."/>
            <person name="Haridas S."/>
            <person name="Labutti K."/>
            <person name="Lindquist E."/>
            <person name="Lipzen A."/>
            <person name="Khouja H.-R."/>
            <person name="Murat C."/>
            <person name="Ohm R."/>
            <person name="Olson A."/>
            <person name="Spatafora J."/>
            <person name="Veneault-Fourrey C."/>
            <person name="Henrissat B."/>
            <person name="Grigoriev I."/>
            <person name="Martin F."/>
            <person name="Perotto S."/>
        </authorList>
    </citation>
    <scope>NUCLEOTIDE SEQUENCE [LARGE SCALE GENOMIC DNA]</scope>
    <source>
        <strain evidence="3 4">E</strain>
    </source>
</reference>
<dbReference type="AlphaFoldDB" id="A0A2J6SI11"/>
<feature type="compositionally biased region" description="Basic and acidic residues" evidence="2">
    <location>
        <begin position="801"/>
        <end position="818"/>
    </location>
</feature>
<evidence type="ECO:0000256" key="2">
    <source>
        <dbReference type="SAM" id="MobiDB-lite"/>
    </source>
</evidence>
<accession>A0A2J6SI11</accession>